<comment type="caution">
    <text evidence="1">The sequence shown here is derived from an EMBL/GenBank/DDBJ whole genome shotgun (WGS) entry which is preliminary data.</text>
</comment>
<organism evidence="1 2">
    <name type="scientific">Clostridium punense</name>
    <dbReference type="NCBI Taxonomy" id="1054297"/>
    <lineage>
        <taxon>Bacteria</taxon>
        <taxon>Bacillati</taxon>
        <taxon>Bacillota</taxon>
        <taxon>Clostridia</taxon>
        <taxon>Eubacteriales</taxon>
        <taxon>Clostridiaceae</taxon>
        <taxon>Clostridium</taxon>
    </lineage>
</organism>
<keyword evidence="2" id="KW-1185">Reference proteome</keyword>
<reference evidence="1 2" key="1">
    <citation type="submission" date="2021-03" db="EMBL/GenBank/DDBJ databases">
        <title>Genomic Encyclopedia of Type Strains, Phase IV (KMG-IV): sequencing the most valuable type-strain genomes for metagenomic binning, comparative biology and taxonomic classification.</title>
        <authorList>
            <person name="Goeker M."/>
        </authorList>
    </citation>
    <scope>NUCLEOTIDE SEQUENCE [LARGE SCALE GENOMIC DNA]</scope>
    <source>
        <strain evidence="1 2">DSM 28650</strain>
    </source>
</reference>
<evidence type="ECO:0000313" key="1">
    <source>
        <dbReference type="EMBL" id="MBP2023277.1"/>
    </source>
</evidence>
<gene>
    <name evidence="1" type="ORF">J2Z44_003114</name>
</gene>
<proteinExistence type="predicted"/>
<sequence length="30" mass="3566">MSFKYCNTILRTVNTGILYINGREIRVFEN</sequence>
<dbReference type="EMBL" id="JAGGLL010000026">
    <property type="protein sequence ID" value="MBP2023277.1"/>
    <property type="molecule type" value="Genomic_DNA"/>
</dbReference>
<accession>A0ABS4K670</accession>
<protein>
    <submittedName>
        <fullName evidence="1">Uncharacterized protein</fullName>
    </submittedName>
</protein>
<name>A0ABS4K670_9CLOT</name>
<dbReference type="Proteomes" id="UP001519308">
    <property type="component" value="Unassembled WGS sequence"/>
</dbReference>
<evidence type="ECO:0000313" key="2">
    <source>
        <dbReference type="Proteomes" id="UP001519308"/>
    </source>
</evidence>